<dbReference type="RefSeq" id="WP_083619110.1">
    <property type="nucleotide sequence ID" value="NZ_LR735009.1"/>
</dbReference>
<sequence>MKIITLNLRYDKPDQGNNDWNFRRYAIAKLIEKYNPDIIGTQEGKAHQILDLHRLLPEYQSIGTDQIGNGTGEHCAIFYQTQKFECIESKDFWLSDTPKLVGSISSDWGNTAPKCVSCGVFISSETQQRITVFNTHLDYYSQQSRKLSIPLIQKYLNQVNLEHSLLILTGDFNAEPHSEERQTLLKPLANGIQLLDSLSDIPLEFQQTFHDFTGEAIASVDTIYYDHRMLLKSVNIDVNQVNYIWPSDHFPVIAEFNL</sequence>
<dbReference type="EMBL" id="CZCS02000193">
    <property type="protein sequence ID" value="VXD20739.1"/>
    <property type="molecule type" value="Genomic_DNA"/>
</dbReference>
<dbReference type="InterPro" id="IPR036691">
    <property type="entry name" value="Endo/exonu/phosph_ase_sf"/>
</dbReference>
<dbReference type="Proteomes" id="UP000182190">
    <property type="component" value="Unassembled WGS sequence"/>
</dbReference>
<evidence type="ECO:0000313" key="2">
    <source>
        <dbReference type="EMBL" id="VXD20739.1"/>
    </source>
</evidence>
<dbReference type="InterPro" id="IPR005135">
    <property type="entry name" value="Endo/exonuclease/phosphatase"/>
</dbReference>
<dbReference type="CDD" id="cd09083">
    <property type="entry name" value="EEP-1"/>
    <property type="match status" value="1"/>
</dbReference>
<protein>
    <recommendedName>
        <fullName evidence="1">Endonuclease/exonuclease/phosphatase domain-containing protein</fullName>
    </recommendedName>
</protein>
<dbReference type="Pfam" id="PF03372">
    <property type="entry name" value="Exo_endo_phos"/>
    <property type="match status" value="1"/>
</dbReference>
<evidence type="ECO:0000259" key="1">
    <source>
        <dbReference type="Pfam" id="PF03372"/>
    </source>
</evidence>
<keyword evidence="3" id="KW-1185">Reference proteome</keyword>
<dbReference type="PANTHER" id="PTHR12121:SF36">
    <property type="entry name" value="ENDONUCLEASE_EXONUCLEASE_PHOSPHATASE DOMAIN-CONTAINING PROTEIN"/>
    <property type="match status" value="1"/>
</dbReference>
<accession>A0A7Z9BQY0</accession>
<reference evidence="2" key="1">
    <citation type="submission" date="2019-10" db="EMBL/GenBank/DDBJ databases">
        <authorList>
            <consortium name="Genoscope - CEA"/>
            <person name="William W."/>
        </authorList>
    </citation>
    <scope>NUCLEOTIDE SEQUENCE [LARGE SCALE GENOMIC DNA]</scope>
    <source>
        <strain evidence="2">BBR_PRJEB10994</strain>
    </source>
</reference>
<comment type="caution">
    <text evidence="2">The sequence shown here is derived from an EMBL/GenBank/DDBJ whole genome shotgun (WGS) entry which is preliminary data.</text>
</comment>
<dbReference type="InterPro" id="IPR050410">
    <property type="entry name" value="CCR4/nocturin_mRNA_transcr"/>
</dbReference>
<organism evidence="2 3">
    <name type="scientific">Planktothrix paucivesiculata PCC 9631</name>
    <dbReference type="NCBI Taxonomy" id="671071"/>
    <lineage>
        <taxon>Bacteria</taxon>
        <taxon>Bacillati</taxon>
        <taxon>Cyanobacteriota</taxon>
        <taxon>Cyanophyceae</taxon>
        <taxon>Oscillatoriophycideae</taxon>
        <taxon>Oscillatoriales</taxon>
        <taxon>Microcoleaceae</taxon>
        <taxon>Planktothrix</taxon>
    </lineage>
</organism>
<dbReference type="GO" id="GO:0000175">
    <property type="term" value="F:3'-5'-RNA exonuclease activity"/>
    <property type="evidence" value="ECO:0007669"/>
    <property type="project" value="TreeGrafter"/>
</dbReference>
<feature type="domain" description="Endonuclease/exonuclease/phosphatase" evidence="1">
    <location>
        <begin position="5"/>
        <end position="249"/>
    </location>
</feature>
<dbReference type="OrthoDB" id="9793162at2"/>
<dbReference type="Gene3D" id="3.60.10.10">
    <property type="entry name" value="Endonuclease/exonuclease/phosphatase"/>
    <property type="match status" value="1"/>
</dbReference>
<gene>
    <name evidence="2" type="ORF">PL9631_520122</name>
</gene>
<name>A0A7Z9BQY0_9CYAN</name>
<dbReference type="PANTHER" id="PTHR12121">
    <property type="entry name" value="CARBON CATABOLITE REPRESSOR PROTEIN 4"/>
    <property type="match status" value="1"/>
</dbReference>
<dbReference type="AlphaFoldDB" id="A0A7Z9BQY0"/>
<proteinExistence type="predicted"/>
<evidence type="ECO:0000313" key="3">
    <source>
        <dbReference type="Proteomes" id="UP000182190"/>
    </source>
</evidence>
<dbReference type="SUPFAM" id="SSF56219">
    <property type="entry name" value="DNase I-like"/>
    <property type="match status" value="1"/>
</dbReference>